<reference evidence="2 3" key="1">
    <citation type="submission" date="2013-11" db="EMBL/GenBank/DDBJ databases">
        <title>Metagenomic analysis of a methanogenic consortium involved in long chain n-alkane degradation.</title>
        <authorList>
            <person name="Davidova I.A."/>
            <person name="Callaghan A.V."/>
            <person name="Wawrik B."/>
            <person name="Pruitt S."/>
            <person name="Marks C."/>
            <person name="Duncan K.E."/>
            <person name="Suflita J.M."/>
        </authorList>
    </citation>
    <scope>NUCLEOTIDE SEQUENCE [LARGE SCALE GENOMIC DNA]</scope>
    <source>
        <strain evidence="2 3">SPR</strain>
    </source>
</reference>
<protein>
    <submittedName>
        <fullName evidence="2">Cyclic diguanylate phosphodiesterase</fullName>
    </submittedName>
</protein>
<dbReference type="AlphaFoldDB" id="A0A0D2J3D4"/>
<dbReference type="Pfam" id="PF13185">
    <property type="entry name" value="GAF_2"/>
    <property type="match status" value="1"/>
</dbReference>
<dbReference type="InParanoid" id="A0A0D2J3D4"/>
<sequence>MYRRKDFFEALYEVAKVINASLEPKEVLSKIVNSVAEAMDVKACSLRILGSRGRRLTLGAYKGLSEDYIQKGPILVAESGLDRRALSGESVYLHDAQTSDEWQYKDRAKEEGIRSVLVVPLMVEEKAIGILRAYSGEIREFDPDEMKFLEASASLSALALENARLHEALKRDYDLLIQHEYRLDDN</sequence>
<evidence type="ECO:0000313" key="2">
    <source>
        <dbReference type="EMBL" id="KIX12709.1"/>
    </source>
</evidence>
<evidence type="ECO:0000259" key="1">
    <source>
        <dbReference type="SMART" id="SM00065"/>
    </source>
</evidence>
<dbReference type="SMART" id="SM00065">
    <property type="entry name" value="GAF"/>
    <property type="match status" value="1"/>
</dbReference>
<dbReference type="Proteomes" id="UP000032233">
    <property type="component" value="Unassembled WGS sequence"/>
</dbReference>
<accession>A0A0D2J3D4</accession>
<comment type="caution">
    <text evidence="2">The sequence shown here is derived from an EMBL/GenBank/DDBJ whole genome shotgun (WGS) entry which is preliminary data.</text>
</comment>
<dbReference type="InterPro" id="IPR029016">
    <property type="entry name" value="GAF-like_dom_sf"/>
</dbReference>
<dbReference type="InterPro" id="IPR003018">
    <property type="entry name" value="GAF"/>
</dbReference>
<organism evidence="2 3">
    <name type="scientific">Dethiosulfatarculus sandiegensis</name>
    <dbReference type="NCBI Taxonomy" id="1429043"/>
    <lineage>
        <taxon>Bacteria</taxon>
        <taxon>Pseudomonadati</taxon>
        <taxon>Thermodesulfobacteriota</taxon>
        <taxon>Desulfarculia</taxon>
        <taxon>Desulfarculales</taxon>
        <taxon>Desulfarculaceae</taxon>
        <taxon>Dethiosulfatarculus</taxon>
    </lineage>
</organism>
<name>A0A0D2J3D4_9BACT</name>
<gene>
    <name evidence="2" type="ORF">X474_17740</name>
</gene>
<proteinExistence type="predicted"/>
<feature type="domain" description="GAF" evidence="1">
    <location>
        <begin position="23"/>
        <end position="170"/>
    </location>
</feature>
<dbReference type="STRING" id="1429043.X474_17740"/>
<keyword evidence="3" id="KW-1185">Reference proteome</keyword>
<dbReference type="Gene3D" id="3.30.450.40">
    <property type="match status" value="1"/>
</dbReference>
<dbReference type="SUPFAM" id="SSF55781">
    <property type="entry name" value="GAF domain-like"/>
    <property type="match status" value="1"/>
</dbReference>
<evidence type="ECO:0000313" key="3">
    <source>
        <dbReference type="Proteomes" id="UP000032233"/>
    </source>
</evidence>
<dbReference type="EMBL" id="AZAC01000024">
    <property type="protein sequence ID" value="KIX12709.1"/>
    <property type="molecule type" value="Genomic_DNA"/>
</dbReference>